<sequence>MAALQDKNSEPKSGFGKRDRRGSPPICAYLSLRLSTDEHMFRADKEAAWRGLNKSVGENRAEDTFGGTKPCDRRFC</sequence>
<dbReference type="AlphaFoldDB" id="A0A1I7Y2A8"/>
<protein>
    <submittedName>
        <fullName evidence="3">Uncharacterized protein</fullName>
    </submittedName>
</protein>
<evidence type="ECO:0000313" key="2">
    <source>
        <dbReference type="Proteomes" id="UP000095287"/>
    </source>
</evidence>
<reference evidence="3" key="1">
    <citation type="submission" date="2016-11" db="UniProtKB">
        <authorList>
            <consortium name="WormBaseParasite"/>
        </authorList>
    </citation>
    <scope>IDENTIFICATION</scope>
</reference>
<evidence type="ECO:0000313" key="3">
    <source>
        <dbReference type="WBParaSite" id="L893_g12012.t1"/>
    </source>
</evidence>
<keyword evidence="2" id="KW-1185">Reference proteome</keyword>
<name>A0A1I7Y2A8_9BILA</name>
<dbReference type="WBParaSite" id="L893_g12012.t1">
    <property type="protein sequence ID" value="L893_g12012.t1"/>
    <property type="gene ID" value="L893_g12012"/>
</dbReference>
<accession>A0A1I7Y2A8</accession>
<evidence type="ECO:0000256" key="1">
    <source>
        <dbReference type="SAM" id="MobiDB-lite"/>
    </source>
</evidence>
<organism evidence="2 3">
    <name type="scientific">Steinernema glaseri</name>
    <dbReference type="NCBI Taxonomy" id="37863"/>
    <lineage>
        <taxon>Eukaryota</taxon>
        <taxon>Metazoa</taxon>
        <taxon>Ecdysozoa</taxon>
        <taxon>Nematoda</taxon>
        <taxon>Chromadorea</taxon>
        <taxon>Rhabditida</taxon>
        <taxon>Tylenchina</taxon>
        <taxon>Panagrolaimomorpha</taxon>
        <taxon>Strongyloidoidea</taxon>
        <taxon>Steinernematidae</taxon>
        <taxon>Steinernema</taxon>
    </lineage>
</organism>
<feature type="region of interest" description="Disordered" evidence="1">
    <location>
        <begin position="1"/>
        <end position="25"/>
    </location>
</feature>
<dbReference type="Proteomes" id="UP000095287">
    <property type="component" value="Unplaced"/>
</dbReference>
<proteinExistence type="predicted"/>